<comment type="caution">
    <text evidence="2">The sequence shown here is derived from an EMBL/GenBank/DDBJ whole genome shotgun (WGS) entry which is preliminary data.</text>
</comment>
<reference evidence="2" key="1">
    <citation type="submission" date="2023-07" db="EMBL/GenBank/DDBJ databases">
        <authorList>
            <consortium name="AG Swart"/>
            <person name="Singh M."/>
            <person name="Singh A."/>
            <person name="Seah K."/>
            <person name="Emmerich C."/>
        </authorList>
    </citation>
    <scope>NUCLEOTIDE SEQUENCE</scope>
    <source>
        <strain evidence="2">DP1</strain>
    </source>
</reference>
<evidence type="ECO:0000313" key="3">
    <source>
        <dbReference type="Proteomes" id="UP001295684"/>
    </source>
</evidence>
<evidence type="ECO:0000256" key="1">
    <source>
        <dbReference type="SAM" id="MobiDB-lite"/>
    </source>
</evidence>
<feature type="region of interest" description="Disordered" evidence="1">
    <location>
        <begin position="106"/>
        <end position="144"/>
    </location>
</feature>
<keyword evidence="3" id="KW-1185">Reference proteome</keyword>
<organism evidence="2 3">
    <name type="scientific">Euplotes crassus</name>
    <dbReference type="NCBI Taxonomy" id="5936"/>
    <lineage>
        <taxon>Eukaryota</taxon>
        <taxon>Sar</taxon>
        <taxon>Alveolata</taxon>
        <taxon>Ciliophora</taxon>
        <taxon>Intramacronucleata</taxon>
        <taxon>Spirotrichea</taxon>
        <taxon>Hypotrichia</taxon>
        <taxon>Euplotida</taxon>
        <taxon>Euplotidae</taxon>
        <taxon>Moneuplotes</taxon>
    </lineage>
</organism>
<evidence type="ECO:0000313" key="2">
    <source>
        <dbReference type="EMBL" id="CAI2365126.1"/>
    </source>
</evidence>
<sequence length="153" mass="17717">MSNRNGKSTEIKKYYTHKITKSKNETQDVNRVITKLAISGSQSPSEPRKQTSVFMKYLIKPNHKHKVLSNKCMALRKTIQNSITPSHMPLNQTRQSHRVKRWESLNKTRQTPRIPQISSSTEVKILPPSSKRGTRQNTQTQKLQNIYIIPRVP</sequence>
<feature type="compositionally biased region" description="Polar residues" evidence="1">
    <location>
        <begin position="107"/>
        <end position="122"/>
    </location>
</feature>
<feature type="compositionally biased region" description="Polar residues" evidence="1">
    <location>
        <begin position="135"/>
        <end position="144"/>
    </location>
</feature>
<protein>
    <submittedName>
        <fullName evidence="2">Uncharacterized protein</fullName>
    </submittedName>
</protein>
<accession>A0AAD1UEJ2</accession>
<proteinExistence type="predicted"/>
<name>A0AAD1UEJ2_EUPCR</name>
<dbReference type="AlphaFoldDB" id="A0AAD1UEJ2"/>
<dbReference type="EMBL" id="CAMPGE010006278">
    <property type="protein sequence ID" value="CAI2365126.1"/>
    <property type="molecule type" value="Genomic_DNA"/>
</dbReference>
<gene>
    <name evidence="2" type="ORF">ECRASSUSDP1_LOCUS6476</name>
</gene>
<dbReference type="Proteomes" id="UP001295684">
    <property type="component" value="Unassembled WGS sequence"/>
</dbReference>